<evidence type="ECO:0000256" key="1">
    <source>
        <dbReference type="ARBA" id="ARBA00049983"/>
    </source>
</evidence>
<dbReference type="AlphaFoldDB" id="A0A5B0MRE0"/>
<dbReference type="InterPro" id="IPR011989">
    <property type="entry name" value="ARM-like"/>
</dbReference>
<evidence type="ECO:0000313" key="6">
    <source>
        <dbReference type="Proteomes" id="UP000324748"/>
    </source>
</evidence>
<gene>
    <name evidence="5" type="ORF">PGT21_014344</name>
</gene>
<proteinExistence type="inferred from homology"/>
<feature type="compositionally biased region" description="Acidic residues" evidence="3">
    <location>
        <begin position="416"/>
        <end position="453"/>
    </location>
</feature>
<dbReference type="InterPro" id="IPR052616">
    <property type="entry name" value="SYO1-like"/>
</dbReference>
<dbReference type="Gene3D" id="1.25.10.10">
    <property type="entry name" value="Leucine-rich Repeat Variant"/>
    <property type="match status" value="1"/>
</dbReference>
<dbReference type="InterPro" id="IPR000225">
    <property type="entry name" value="Armadillo"/>
</dbReference>
<feature type="compositionally biased region" description="Basic residues" evidence="3">
    <location>
        <begin position="1"/>
        <end position="17"/>
    </location>
</feature>
<dbReference type="EMBL" id="VSWC01000132">
    <property type="protein sequence ID" value="KAA1079515.1"/>
    <property type="molecule type" value="Genomic_DNA"/>
</dbReference>
<evidence type="ECO:0000313" key="5">
    <source>
        <dbReference type="EMBL" id="KAA1079515.1"/>
    </source>
</evidence>
<evidence type="ECO:0000256" key="3">
    <source>
        <dbReference type="SAM" id="MobiDB-lite"/>
    </source>
</evidence>
<dbReference type="InterPro" id="IPR057990">
    <property type="entry name" value="TPR_SYO1"/>
</dbReference>
<dbReference type="Proteomes" id="UP000324748">
    <property type="component" value="Unassembled WGS sequence"/>
</dbReference>
<reference evidence="5 6" key="1">
    <citation type="submission" date="2019-05" db="EMBL/GenBank/DDBJ databases">
        <title>Emergence of the Ug99 lineage of the wheat stem rust pathogen through somatic hybridization.</title>
        <authorList>
            <person name="Li F."/>
            <person name="Upadhyaya N.M."/>
            <person name="Sperschneider J."/>
            <person name="Matny O."/>
            <person name="Nguyen-Phuc H."/>
            <person name="Mago R."/>
            <person name="Raley C."/>
            <person name="Miller M.E."/>
            <person name="Silverstein K.A.T."/>
            <person name="Henningsen E."/>
            <person name="Hirsch C.D."/>
            <person name="Visser B."/>
            <person name="Pretorius Z.A."/>
            <person name="Steffenson B.J."/>
            <person name="Schwessinger B."/>
            <person name="Dodds P.N."/>
            <person name="Figueroa M."/>
        </authorList>
    </citation>
    <scope>NUCLEOTIDE SEQUENCE [LARGE SCALE GENOMIC DNA]</scope>
    <source>
        <strain evidence="5">21-0</strain>
    </source>
</reference>
<dbReference type="InterPro" id="IPR016024">
    <property type="entry name" value="ARM-type_fold"/>
</dbReference>
<dbReference type="PROSITE" id="PS50176">
    <property type="entry name" value="ARM_REPEAT"/>
    <property type="match status" value="1"/>
</dbReference>
<protein>
    <recommendedName>
        <fullName evidence="4">SYO1-like TPR repeats domain-containing protein</fullName>
    </recommendedName>
</protein>
<dbReference type="GO" id="GO:0042273">
    <property type="term" value="P:ribosomal large subunit biogenesis"/>
    <property type="evidence" value="ECO:0007669"/>
    <property type="project" value="TreeGrafter"/>
</dbReference>
<dbReference type="PANTHER" id="PTHR13347:SF1">
    <property type="entry name" value="HEAT REPEAT-CONTAINING PROTEIN 3"/>
    <property type="match status" value="1"/>
</dbReference>
<feature type="region of interest" description="Disordered" evidence="3">
    <location>
        <begin position="471"/>
        <end position="492"/>
    </location>
</feature>
<organism evidence="5 6">
    <name type="scientific">Puccinia graminis f. sp. tritici</name>
    <dbReference type="NCBI Taxonomy" id="56615"/>
    <lineage>
        <taxon>Eukaryota</taxon>
        <taxon>Fungi</taxon>
        <taxon>Dikarya</taxon>
        <taxon>Basidiomycota</taxon>
        <taxon>Pucciniomycotina</taxon>
        <taxon>Pucciniomycetes</taxon>
        <taxon>Pucciniales</taxon>
        <taxon>Pucciniaceae</taxon>
        <taxon>Puccinia</taxon>
    </lineage>
</organism>
<dbReference type="SUPFAM" id="SSF48371">
    <property type="entry name" value="ARM repeat"/>
    <property type="match status" value="1"/>
</dbReference>
<dbReference type="OrthoDB" id="288703at2759"/>
<dbReference type="Pfam" id="PF25567">
    <property type="entry name" value="TPR_SYO1"/>
    <property type="match status" value="1"/>
</dbReference>
<feature type="repeat" description="ARM" evidence="2">
    <location>
        <begin position="99"/>
        <end position="128"/>
    </location>
</feature>
<dbReference type="CDD" id="cd13394">
    <property type="entry name" value="Syo1_like"/>
    <property type="match status" value="1"/>
</dbReference>
<name>A0A5B0MRE0_PUCGR</name>
<accession>A0A5B0MRE0</accession>
<comment type="caution">
    <text evidence="5">The sequence shown here is derived from an EMBL/GenBank/DDBJ whole genome shotgun (WGS) entry which is preliminary data.</text>
</comment>
<comment type="similarity">
    <text evidence="1">Belongs to the nuclear import and ribosome assembly adapter family.</text>
</comment>
<keyword evidence="6" id="KW-1185">Reference proteome</keyword>
<feature type="region of interest" description="Disordered" evidence="3">
    <location>
        <begin position="1"/>
        <end position="56"/>
    </location>
</feature>
<feature type="region of interest" description="Disordered" evidence="3">
    <location>
        <begin position="415"/>
        <end position="459"/>
    </location>
</feature>
<dbReference type="GO" id="GO:0051082">
    <property type="term" value="F:unfolded protein binding"/>
    <property type="evidence" value="ECO:0007669"/>
    <property type="project" value="TreeGrafter"/>
</dbReference>
<dbReference type="PANTHER" id="PTHR13347">
    <property type="entry name" value="HEAT REPEAT-CONTAINING PROTEIN 3"/>
    <property type="match status" value="1"/>
</dbReference>
<evidence type="ECO:0000259" key="4">
    <source>
        <dbReference type="Pfam" id="PF25567"/>
    </source>
</evidence>
<dbReference type="GO" id="GO:0006606">
    <property type="term" value="P:protein import into nucleus"/>
    <property type="evidence" value="ECO:0007669"/>
    <property type="project" value="TreeGrafter"/>
</dbReference>
<sequence length="824" mass="90434">MGKAQYKRRIRSARHHANGAPITQEDIPNPSTPVNPEVVPKSKNKKAKSQTQQNERQATIAVLDKISSPSSHDRIWSLAAMSNLVLSSASTRQLFLSKNLIRLLINRLIEDADQEDVLVEVTGVLRNLVIEGGRDVCGEMANKGILQPLNILVSKLLASILNFQDTNGSGLQNTPAQSLIWSRLVLISENVVIILWSLAETSSKWLDSVIALQDIIPLLTNILRLFTDQLKTNQSAKAAHSCHIVPTSCALASGQCLYALTEDHPKLSKRLAFSDESAIQPIITLSSTTDQQGKQFSSEDNENIELLKVVSIGILRNIILHARKRAEELSFKPAYDENMPHILIVKLKVDLGQLAAEAAEAHNSIPTAPLSDLNFTKASIQGPSPAELKLESIERRLTLVQLALELVGEWCASADGFDDDDDASSDGSEGDEPSEMDEMDDSNEGSEHPDDEQGSQSQNEDIDMEEIPVVSKHASASKANGVEPDDNSTEHKNNAMDIEESETFVPSPQSTPFSHLLSHLNNLAKPTPYFYQSRESEPMGKNIIPTAINTDEMSSSPTTGTIPDLICELLSGIHLRATDALNNMMITIDRLEGASTHSEKKFVSTNQDSLHAVWKSCWLTTSELAHHAHLSRKGKQKAPNGSIPSQQCHREQLLISALTCFWSLSRVLLGAGISSPIIQVTPDQIQCLVEILRTSENETVKGRALTTLICLVNRPEVSVEENTVIGDVLIDIISKANAPASDIPNSLLIGALDGIFDVYADETRAYDVPVFRQRGFLETIQAALPTIQAIVKKIDKRKEPVLRQQAEEVQGNLSAFIDYRKKLI</sequence>
<feature type="domain" description="SYO1-like TPR repeats" evidence="4">
    <location>
        <begin position="566"/>
        <end position="823"/>
    </location>
</feature>
<evidence type="ECO:0000256" key="2">
    <source>
        <dbReference type="PROSITE-ProRule" id="PRU00259"/>
    </source>
</evidence>